<dbReference type="Pfam" id="PF12706">
    <property type="entry name" value="Lactamase_B_2"/>
    <property type="match status" value="1"/>
</dbReference>
<dbReference type="SUPFAM" id="SSF56281">
    <property type="entry name" value="Metallo-hydrolase/oxidoreductase"/>
    <property type="match status" value="1"/>
</dbReference>
<dbReference type="RefSeq" id="WP_285883474.1">
    <property type="nucleotide sequence ID" value="NZ_JARFYN010000059.1"/>
</dbReference>
<dbReference type="InterPro" id="IPR050114">
    <property type="entry name" value="UPF0173_UPF0282_UlaG_hydrolase"/>
</dbReference>
<evidence type="ECO:0000259" key="1">
    <source>
        <dbReference type="Pfam" id="PF12706"/>
    </source>
</evidence>
<name>A0ABT7KR75_9HYPH</name>
<comment type="caution">
    <text evidence="2">The sequence shown here is derived from an EMBL/GenBank/DDBJ whole genome shotgun (WGS) entry which is preliminary data.</text>
</comment>
<proteinExistence type="predicted"/>
<dbReference type="InterPro" id="IPR001279">
    <property type="entry name" value="Metallo-B-lactamas"/>
</dbReference>
<evidence type="ECO:0000313" key="2">
    <source>
        <dbReference type="EMBL" id="MDL2409804.1"/>
    </source>
</evidence>
<reference evidence="2" key="1">
    <citation type="submission" date="2023-06" db="EMBL/GenBank/DDBJ databases">
        <title>Phylogenetic Diversity of Rhizobium strains.</title>
        <authorList>
            <person name="Moura F.T."/>
            <person name="Helene L.C.F."/>
            <person name="Hungria M."/>
        </authorList>
    </citation>
    <scope>NUCLEOTIDE SEQUENCE</scope>
    <source>
        <strain evidence="2">CCGE524</strain>
    </source>
</reference>
<dbReference type="Proteomes" id="UP001172630">
    <property type="component" value="Unassembled WGS sequence"/>
</dbReference>
<accession>A0ABT7KR75</accession>
<dbReference type="EMBL" id="JARFYN010000059">
    <property type="protein sequence ID" value="MDL2409804.1"/>
    <property type="molecule type" value="Genomic_DNA"/>
</dbReference>
<organism evidence="2 3">
    <name type="scientific">Rhizobium calliandrae</name>
    <dbReference type="NCBI Taxonomy" id="1312182"/>
    <lineage>
        <taxon>Bacteria</taxon>
        <taxon>Pseudomonadati</taxon>
        <taxon>Pseudomonadota</taxon>
        <taxon>Alphaproteobacteria</taxon>
        <taxon>Hyphomicrobiales</taxon>
        <taxon>Rhizobiaceae</taxon>
        <taxon>Rhizobium/Agrobacterium group</taxon>
        <taxon>Rhizobium</taxon>
    </lineage>
</organism>
<gene>
    <name evidence="2" type="ORF">PY650_30130</name>
</gene>
<dbReference type="Gene3D" id="3.60.15.10">
    <property type="entry name" value="Ribonuclease Z/Hydroxyacylglutathione hydrolase-like"/>
    <property type="match status" value="1"/>
</dbReference>
<dbReference type="PANTHER" id="PTHR43546">
    <property type="entry name" value="UPF0173 METAL-DEPENDENT HYDROLASE MJ1163-RELATED"/>
    <property type="match status" value="1"/>
</dbReference>
<dbReference type="PANTHER" id="PTHR43546:SF3">
    <property type="entry name" value="UPF0173 METAL-DEPENDENT HYDROLASE MJ1163"/>
    <property type="match status" value="1"/>
</dbReference>
<sequence>MTQSPFLQVRFLGVAAYEMIARDGRRVLLDPFLTGNPTCPVGPDNFDRVDLIIVTHAAKDHLGDTARIALNSGASVICGGEVRAYLEAHGVPSSQIRVTAWGMRLEVAGFEVQTLECRHCSFTTLPDGTFVSGIPLAFLLDLNENIRWYHPGDTSLFHDMKLQAELYRPTIGSLGIANPAGIPSNAPGKKLTTDLSPREGVIAAQWLGLNTVLPCHYTSLDDDLVRAFMRCVDDARTNGETVPEILLLEPGEWLRIAADGSIYPTTASMEIENSNGRRDGFPI</sequence>
<keyword evidence="3" id="KW-1185">Reference proteome</keyword>
<evidence type="ECO:0000313" key="3">
    <source>
        <dbReference type="Proteomes" id="UP001172630"/>
    </source>
</evidence>
<protein>
    <submittedName>
        <fullName evidence="2">MBL fold metallo-hydrolase</fullName>
    </submittedName>
</protein>
<feature type="domain" description="Metallo-beta-lactamase" evidence="1">
    <location>
        <begin position="25"/>
        <end position="216"/>
    </location>
</feature>
<dbReference type="InterPro" id="IPR036866">
    <property type="entry name" value="RibonucZ/Hydroxyglut_hydro"/>
</dbReference>